<sequence>MKYDILDLECLAEEFCYTGFPGLRLQNSLNMIQFLLLIVGGLILFIAGIGYTLRRLNLGKTAESTSGDGGLVGWVLLLVVMAGMLHFLISPDFRVTRLFDDLKAAIEQSRLDHPPDEVVPADIEDDPPKKEKKDDLASFGE</sequence>
<reference evidence="4" key="1">
    <citation type="submission" date="2016-10" db="EMBL/GenBank/DDBJ databases">
        <authorList>
            <person name="Varghese N."/>
            <person name="Submissions S."/>
        </authorList>
    </citation>
    <scope>NUCLEOTIDE SEQUENCE [LARGE SCALE GENOMIC DNA]</scope>
    <source>
        <strain evidence="4">DSM 24740</strain>
    </source>
</reference>
<dbReference type="Proteomes" id="UP000199021">
    <property type="component" value="Unassembled WGS sequence"/>
</dbReference>
<feature type="region of interest" description="Disordered" evidence="1">
    <location>
        <begin position="110"/>
        <end position="141"/>
    </location>
</feature>
<protein>
    <submittedName>
        <fullName evidence="3">Uncharacterized protein</fullName>
    </submittedName>
</protein>
<feature type="compositionally biased region" description="Basic and acidic residues" evidence="1">
    <location>
        <begin position="126"/>
        <end position="141"/>
    </location>
</feature>
<keyword evidence="2" id="KW-0472">Membrane</keyword>
<proteinExistence type="predicted"/>
<name>A0A1H9NGB2_9BACT</name>
<dbReference type="AlphaFoldDB" id="A0A1H9NGB2"/>
<evidence type="ECO:0000313" key="3">
    <source>
        <dbReference type="EMBL" id="SER34807.1"/>
    </source>
</evidence>
<organism evidence="3 4">
    <name type="scientific">Neolewinella agarilytica</name>
    <dbReference type="NCBI Taxonomy" id="478744"/>
    <lineage>
        <taxon>Bacteria</taxon>
        <taxon>Pseudomonadati</taxon>
        <taxon>Bacteroidota</taxon>
        <taxon>Saprospiria</taxon>
        <taxon>Saprospirales</taxon>
        <taxon>Lewinellaceae</taxon>
        <taxon>Neolewinella</taxon>
    </lineage>
</organism>
<accession>A0A1H9NGB2</accession>
<keyword evidence="2" id="KW-0812">Transmembrane</keyword>
<feature type="transmembrane region" description="Helical" evidence="2">
    <location>
        <begin position="34"/>
        <end position="51"/>
    </location>
</feature>
<keyword evidence="4" id="KW-1185">Reference proteome</keyword>
<keyword evidence="2" id="KW-1133">Transmembrane helix</keyword>
<dbReference type="EMBL" id="FOFB01000036">
    <property type="protein sequence ID" value="SER34807.1"/>
    <property type="molecule type" value="Genomic_DNA"/>
</dbReference>
<evidence type="ECO:0000313" key="4">
    <source>
        <dbReference type="Proteomes" id="UP000199021"/>
    </source>
</evidence>
<evidence type="ECO:0000256" key="2">
    <source>
        <dbReference type="SAM" id="Phobius"/>
    </source>
</evidence>
<evidence type="ECO:0000256" key="1">
    <source>
        <dbReference type="SAM" id="MobiDB-lite"/>
    </source>
</evidence>
<dbReference type="InParanoid" id="A0A1H9NGB2"/>
<gene>
    <name evidence="3" type="ORF">SAMN05444359_13647</name>
</gene>
<feature type="transmembrane region" description="Helical" evidence="2">
    <location>
        <begin position="71"/>
        <end position="89"/>
    </location>
</feature>